<comment type="caution">
    <text evidence="1">The sequence shown here is derived from an EMBL/GenBank/DDBJ whole genome shotgun (WGS) entry which is preliminary data.</text>
</comment>
<accession>A0AAV0J242</accession>
<gene>
    <name evidence="1" type="ORF">LITE_LOCUS12015</name>
</gene>
<name>A0AAV0J242_9ROSI</name>
<protein>
    <submittedName>
        <fullName evidence="1">Uncharacterized protein</fullName>
    </submittedName>
</protein>
<organism evidence="1 2">
    <name type="scientific">Linum tenue</name>
    <dbReference type="NCBI Taxonomy" id="586396"/>
    <lineage>
        <taxon>Eukaryota</taxon>
        <taxon>Viridiplantae</taxon>
        <taxon>Streptophyta</taxon>
        <taxon>Embryophyta</taxon>
        <taxon>Tracheophyta</taxon>
        <taxon>Spermatophyta</taxon>
        <taxon>Magnoliopsida</taxon>
        <taxon>eudicotyledons</taxon>
        <taxon>Gunneridae</taxon>
        <taxon>Pentapetalae</taxon>
        <taxon>rosids</taxon>
        <taxon>fabids</taxon>
        <taxon>Malpighiales</taxon>
        <taxon>Linaceae</taxon>
        <taxon>Linum</taxon>
    </lineage>
</organism>
<dbReference type="Proteomes" id="UP001154282">
    <property type="component" value="Unassembled WGS sequence"/>
</dbReference>
<dbReference type="AlphaFoldDB" id="A0AAV0J242"/>
<reference evidence="1" key="1">
    <citation type="submission" date="2022-08" db="EMBL/GenBank/DDBJ databases">
        <authorList>
            <person name="Gutierrez-Valencia J."/>
        </authorList>
    </citation>
    <scope>NUCLEOTIDE SEQUENCE</scope>
</reference>
<evidence type="ECO:0000313" key="2">
    <source>
        <dbReference type="Proteomes" id="UP001154282"/>
    </source>
</evidence>
<keyword evidence="2" id="KW-1185">Reference proteome</keyword>
<dbReference type="EMBL" id="CAMGYJ010000004">
    <property type="protein sequence ID" value="CAI0403369.1"/>
    <property type="molecule type" value="Genomic_DNA"/>
</dbReference>
<proteinExistence type="predicted"/>
<evidence type="ECO:0000313" key="1">
    <source>
        <dbReference type="EMBL" id="CAI0403369.1"/>
    </source>
</evidence>
<sequence>MLRRSRSCDQSSQYSIIAHKISSVHLK</sequence>